<sequence>MIEVQDLTITYHRHPAVHHLTGRFAAGELTAVTGPNGAGKTTLFKALMGEIPLAGGSIDWHGLAREQIAWLPQSSRLDRTFPMSVADTVLMGAWRQSGALGRVTRELAERARRSLELVRLSGFEGRGIDALSAGQFQRVLFARLMMLDARVILLDEPFAALDARSTEELLELLHRWQREGRTVIAILHDLEQIRAHFPHTLLLARHRIAWGDTETVLTAGNVPWNSRREVHGPGGEGGLPPSGTLPWNSRREVHGPGGEGGLPPSGTLPWNSRREVHGPGGEGGLPPSGTLHQARTMAEAWNERAEPCASGTDRSGSGHDAA</sequence>
<dbReference type="SUPFAM" id="SSF52540">
    <property type="entry name" value="P-loop containing nucleoside triphosphate hydrolases"/>
    <property type="match status" value="1"/>
</dbReference>
<evidence type="ECO:0000259" key="6">
    <source>
        <dbReference type="PROSITE" id="PS50893"/>
    </source>
</evidence>
<dbReference type="Proteomes" id="UP001628193">
    <property type="component" value="Unassembled WGS sequence"/>
</dbReference>
<dbReference type="InterPro" id="IPR003439">
    <property type="entry name" value="ABC_transporter-like_ATP-bd"/>
</dbReference>
<dbReference type="PROSITE" id="PS50893">
    <property type="entry name" value="ABC_TRANSPORTER_2"/>
    <property type="match status" value="1"/>
</dbReference>
<proteinExistence type="inferred from homology"/>
<evidence type="ECO:0000256" key="5">
    <source>
        <dbReference type="SAM" id="MobiDB-lite"/>
    </source>
</evidence>
<dbReference type="PANTHER" id="PTHR42734:SF5">
    <property type="entry name" value="IRON TRANSPORT SYSTEM ATP-BINDING PROTEIN HI_0361-RELATED"/>
    <property type="match status" value="1"/>
</dbReference>
<keyword evidence="4 7" id="KW-0067">ATP-binding</keyword>
<dbReference type="PANTHER" id="PTHR42734">
    <property type="entry name" value="METAL TRANSPORT SYSTEM ATP-BINDING PROTEIN TM_0124-RELATED"/>
    <property type="match status" value="1"/>
</dbReference>
<dbReference type="RefSeq" id="WP_420905928.1">
    <property type="nucleotide sequence ID" value="NZ_BAAFGK010000004.1"/>
</dbReference>
<reference evidence="7 8" key="2">
    <citation type="submission" date="2024-09" db="EMBL/GenBank/DDBJ databases">
        <title>Draft genome sequence of Candidatus Magnetaquicoccaceae bacterium FCR-1.</title>
        <authorList>
            <person name="Shimoshige H."/>
            <person name="Shimamura S."/>
            <person name="Taoka A."/>
            <person name="Kobayashi H."/>
            <person name="Maekawa T."/>
        </authorList>
    </citation>
    <scope>NUCLEOTIDE SEQUENCE [LARGE SCALE GENOMIC DNA]</scope>
    <source>
        <strain evidence="7 8">FCR-1</strain>
    </source>
</reference>
<comment type="caution">
    <text evidence="7">The sequence shown here is derived from an EMBL/GenBank/DDBJ whole genome shotgun (WGS) entry which is preliminary data.</text>
</comment>
<protein>
    <submittedName>
        <fullName evidence="7">Vitamin B12 import ATP-binding protein BtuD</fullName>
    </submittedName>
</protein>
<dbReference type="InterPro" id="IPR027417">
    <property type="entry name" value="P-loop_NTPase"/>
</dbReference>
<keyword evidence="2" id="KW-0813">Transport</keyword>
<gene>
    <name evidence="7" type="primary">btuD_8</name>
    <name evidence="7" type="ORF">SIID45300_02594</name>
</gene>
<feature type="domain" description="ABC transporter" evidence="6">
    <location>
        <begin position="2"/>
        <end position="230"/>
    </location>
</feature>
<dbReference type="CDD" id="cd03235">
    <property type="entry name" value="ABC_Metallic_Cations"/>
    <property type="match status" value="1"/>
</dbReference>
<evidence type="ECO:0000313" key="8">
    <source>
        <dbReference type="Proteomes" id="UP001628193"/>
    </source>
</evidence>
<comment type="similarity">
    <text evidence="1">Belongs to the ABC transporter superfamily.</text>
</comment>
<dbReference type="PROSITE" id="PS00211">
    <property type="entry name" value="ABC_TRANSPORTER_1"/>
    <property type="match status" value="1"/>
</dbReference>
<organism evidence="7 8">
    <name type="scientific">Candidatus Magnetaquiglobus chichijimensis</name>
    <dbReference type="NCBI Taxonomy" id="3141448"/>
    <lineage>
        <taxon>Bacteria</taxon>
        <taxon>Pseudomonadati</taxon>
        <taxon>Pseudomonadota</taxon>
        <taxon>Magnetococcia</taxon>
        <taxon>Magnetococcales</taxon>
        <taxon>Candidatus Magnetaquicoccaceae</taxon>
        <taxon>Candidatus Magnetaquiglobus</taxon>
    </lineage>
</organism>
<dbReference type="EMBL" id="BAAFGK010000004">
    <property type="protein sequence ID" value="GAB0058248.1"/>
    <property type="molecule type" value="Genomic_DNA"/>
</dbReference>
<reference evidence="7 8" key="1">
    <citation type="submission" date="2024-05" db="EMBL/GenBank/DDBJ databases">
        <authorList>
            <consortium name="Candidatus Magnetaquicoccaceae bacterium FCR-1 genome sequencing consortium"/>
            <person name="Shimoshige H."/>
            <person name="Shimamura S."/>
            <person name="Taoka A."/>
            <person name="Kobayashi H."/>
            <person name="Maekawa T."/>
        </authorList>
    </citation>
    <scope>NUCLEOTIDE SEQUENCE [LARGE SCALE GENOMIC DNA]</scope>
    <source>
        <strain evidence="7 8">FCR-1</strain>
    </source>
</reference>
<evidence type="ECO:0000256" key="2">
    <source>
        <dbReference type="ARBA" id="ARBA00022448"/>
    </source>
</evidence>
<dbReference type="InterPro" id="IPR017871">
    <property type="entry name" value="ABC_transporter-like_CS"/>
</dbReference>
<dbReference type="InterPro" id="IPR003593">
    <property type="entry name" value="AAA+_ATPase"/>
</dbReference>
<evidence type="ECO:0000256" key="3">
    <source>
        <dbReference type="ARBA" id="ARBA00022741"/>
    </source>
</evidence>
<feature type="region of interest" description="Disordered" evidence="5">
    <location>
        <begin position="224"/>
        <end position="322"/>
    </location>
</feature>
<dbReference type="Pfam" id="PF00005">
    <property type="entry name" value="ABC_tran"/>
    <property type="match status" value="1"/>
</dbReference>
<evidence type="ECO:0000256" key="4">
    <source>
        <dbReference type="ARBA" id="ARBA00022840"/>
    </source>
</evidence>
<dbReference type="Gene3D" id="3.40.50.300">
    <property type="entry name" value="P-loop containing nucleotide triphosphate hydrolases"/>
    <property type="match status" value="1"/>
</dbReference>
<dbReference type="InterPro" id="IPR050153">
    <property type="entry name" value="Metal_Ion_Import_ABC"/>
</dbReference>
<dbReference type="SMART" id="SM00382">
    <property type="entry name" value="AAA"/>
    <property type="match status" value="1"/>
</dbReference>
<accession>A0ABQ0CBH7</accession>
<dbReference type="GO" id="GO:0005524">
    <property type="term" value="F:ATP binding"/>
    <property type="evidence" value="ECO:0007669"/>
    <property type="project" value="UniProtKB-KW"/>
</dbReference>
<evidence type="ECO:0000256" key="1">
    <source>
        <dbReference type="ARBA" id="ARBA00005417"/>
    </source>
</evidence>
<keyword evidence="3" id="KW-0547">Nucleotide-binding</keyword>
<name>A0ABQ0CBH7_9PROT</name>
<evidence type="ECO:0000313" key="7">
    <source>
        <dbReference type="EMBL" id="GAB0058248.1"/>
    </source>
</evidence>
<keyword evidence="8" id="KW-1185">Reference proteome</keyword>